<comment type="caution">
    <text evidence="1">The sequence shown here is derived from an EMBL/GenBank/DDBJ whole genome shotgun (WGS) entry which is preliminary data.</text>
</comment>
<dbReference type="AlphaFoldDB" id="A0A6G0YPD1"/>
<proteinExistence type="predicted"/>
<evidence type="ECO:0000313" key="1">
    <source>
        <dbReference type="EMBL" id="KAF0759512.1"/>
    </source>
</evidence>
<dbReference type="OrthoDB" id="6585925at2759"/>
<keyword evidence="2" id="KW-1185">Reference proteome</keyword>
<gene>
    <name evidence="1" type="ORF">FWK35_00006060</name>
</gene>
<organism evidence="1 2">
    <name type="scientific">Aphis craccivora</name>
    <name type="common">Cowpea aphid</name>
    <dbReference type="NCBI Taxonomy" id="307492"/>
    <lineage>
        <taxon>Eukaryota</taxon>
        <taxon>Metazoa</taxon>
        <taxon>Ecdysozoa</taxon>
        <taxon>Arthropoda</taxon>
        <taxon>Hexapoda</taxon>
        <taxon>Insecta</taxon>
        <taxon>Pterygota</taxon>
        <taxon>Neoptera</taxon>
        <taxon>Paraneoptera</taxon>
        <taxon>Hemiptera</taxon>
        <taxon>Sternorrhyncha</taxon>
        <taxon>Aphidomorpha</taxon>
        <taxon>Aphidoidea</taxon>
        <taxon>Aphididae</taxon>
        <taxon>Aphidini</taxon>
        <taxon>Aphis</taxon>
        <taxon>Aphis</taxon>
    </lineage>
</organism>
<sequence>MQISFRTSNMVEKSKNFIQSEKSLREAYTTANNDLGKGLKHFFGLPFLSSNDVEDAFSDLISTCPNESSFTVLFHPGSFHRTYNGQFYYSHPPIYSVLTVLLETQSETNVKIYSIISNNEKNKMTLNVTERIETIIRAYDKYKSCKSQDHLLYYLSLTGHTHQ</sequence>
<reference evidence="1 2" key="1">
    <citation type="submission" date="2019-08" db="EMBL/GenBank/DDBJ databases">
        <title>Whole genome of Aphis craccivora.</title>
        <authorList>
            <person name="Voronova N.V."/>
            <person name="Shulinski R.S."/>
            <person name="Bandarenka Y.V."/>
            <person name="Zhorov D.G."/>
            <person name="Warner D."/>
        </authorList>
    </citation>
    <scope>NUCLEOTIDE SEQUENCE [LARGE SCALE GENOMIC DNA]</scope>
    <source>
        <strain evidence="1">180601</strain>
        <tissue evidence="1">Whole Body</tissue>
    </source>
</reference>
<dbReference type="Proteomes" id="UP000478052">
    <property type="component" value="Unassembled WGS sequence"/>
</dbReference>
<dbReference type="EMBL" id="VUJU01002970">
    <property type="protein sequence ID" value="KAF0759512.1"/>
    <property type="molecule type" value="Genomic_DNA"/>
</dbReference>
<protein>
    <submittedName>
        <fullName evidence="1">Uncharacterized protein</fullName>
    </submittedName>
</protein>
<evidence type="ECO:0000313" key="2">
    <source>
        <dbReference type="Proteomes" id="UP000478052"/>
    </source>
</evidence>
<accession>A0A6G0YPD1</accession>
<name>A0A6G0YPD1_APHCR</name>